<dbReference type="KEGG" id="mbd:MEBOL_000482"/>
<reference evidence="2 3" key="1">
    <citation type="submission" date="2017-06" db="EMBL/GenBank/DDBJ databases">
        <authorList>
            <person name="Kim H.J."/>
            <person name="Triplett B.A."/>
        </authorList>
    </citation>
    <scope>NUCLEOTIDE SEQUENCE [LARGE SCALE GENOMIC DNA]</scope>
    <source>
        <strain evidence="2 3">DSM 14713</strain>
    </source>
</reference>
<dbReference type="AlphaFoldDB" id="A0A286NVA8"/>
<proteinExistence type="predicted"/>
<gene>
    <name evidence="2" type="ORF">MEBOL_000482</name>
</gene>
<dbReference type="OrthoDB" id="5522210at2"/>
<dbReference type="EMBL" id="CP022163">
    <property type="protein sequence ID" value="ATB27047.1"/>
    <property type="molecule type" value="Genomic_DNA"/>
</dbReference>
<dbReference type="RefSeq" id="WP_095975906.1">
    <property type="nucleotide sequence ID" value="NZ_CP022163.1"/>
</dbReference>
<dbReference type="InterPro" id="IPR021268">
    <property type="entry name" value="DUF2845"/>
</dbReference>
<accession>A0A286NVA8</accession>
<evidence type="ECO:0000256" key="1">
    <source>
        <dbReference type="SAM" id="MobiDB-lite"/>
    </source>
</evidence>
<protein>
    <recommendedName>
        <fullName evidence="4">DUF2845 domain-containing protein</fullName>
    </recommendedName>
</protein>
<evidence type="ECO:0008006" key="4">
    <source>
        <dbReference type="Google" id="ProtNLM"/>
    </source>
</evidence>
<keyword evidence="3" id="KW-1185">Reference proteome</keyword>
<name>A0A286NVA8_9BACT</name>
<feature type="region of interest" description="Disordered" evidence="1">
    <location>
        <begin position="47"/>
        <end position="73"/>
    </location>
</feature>
<dbReference type="Pfam" id="PF11006">
    <property type="entry name" value="DUF2845"/>
    <property type="match status" value="1"/>
</dbReference>
<feature type="compositionally biased region" description="Basic and acidic residues" evidence="1">
    <location>
        <begin position="49"/>
        <end position="68"/>
    </location>
</feature>
<organism evidence="2 3">
    <name type="scientific">Melittangium boletus DSM 14713</name>
    <dbReference type="NCBI Taxonomy" id="1294270"/>
    <lineage>
        <taxon>Bacteria</taxon>
        <taxon>Pseudomonadati</taxon>
        <taxon>Myxococcota</taxon>
        <taxon>Myxococcia</taxon>
        <taxon>Myxococcales</taxon>
        <taxon>Cystobacterineae</taxon>
        <taxon>Archangiaceae</taxon>
        <taxon>Melittangium</taxon>
    </lineage>
</organism>
<dbReference type="Proteomes" id="UP000217289">
    <property type="component" value="Chromosome"/>
</dbReference>
<sequence length="116" mass="12865">MRALLFTLTTFSVLVFPLRGDAASLRCGNQLASEGASKSDVLVRCGEPAAKETRTERVGERTRDKDKQTGTTTTTEHVVYKTIDEWTYNFGPSRFMQTAVFENGRLVDVRSGGYGH</sequence>
<evidence type="ECO:0000313" key="2">
    <source>
        <dbReference type="EMBL" id="ATB27047.1"/>
    </source>
</evidence>
<evidence type="ECO:0000313" key="3">
    <source>
        <dbReference type="Proteomes" id="UP000217289"/>
    </source>
</evidence>